<dbReference type="SUPFAM" id="SSF53335">
    <property type="entry name" value="S-adenosyl-L-methionine-dependent methyltransferases"/>
    <property type="match status" value="1"/>
</dbReference>
<evidence type="ECO:0000313" key="7">
    <source>
        <dbReference type="Proteomes" id="UP000035553"/>
    </source>
</evidence>
<keyword evidence="3 4" id="KW-0949">S-adenosyl-L-methionine</keyword>
<proteinExistence type="inferred from homology"/>
<dbReference type="InterPro" id="IPR029063">
    <property type="entry name" value="SAM-dependent_MTases_sf"/>
</dbReference>
<dbReference type="InterPro" id="IPR030390">
    <property type="entry name" value="MeTrfase_TrmA_AS"/>
</dbReference>
<reference evidence="6 7" key="1">
    <citation type="journal article" date="2011" name="J. Bacteriol.">
        <title>Draft genome sequence of Sporolactobacillus inulinus strain CASD, an efficient D-lactic acid-producing bacterium with high-concentration lactate tolerance capability.</title>
        <authorList>
            <person name="Yu B."/>
            <person name="Su F."/>
            <person name="Wang L."/>
            <person name="Xu K."/>
            <person name="Zhao B."/>
            <person name="Xu P."/>
        </authorList>
    </citation>
    <scope>NUCLEOTIDE SEQUENCE [LARGE SCALE GENOMIC DNA]</scope>
    <source>
        <strain evidence="6 7">CASD</strain>
    </source>
</reference>
<organism evidence="6 7">
    <name type="scientific">Sporolactobacillus inulinus CASD</name>
    <dbReference type="NCBI Taxonomy" id="1069536"/>
    <lineage>
        <taxon>Bacteria</taxon>
        <taxon>Bacillati</taxon>
        <taxon>Bacillota</taxon>
        <taxon>Bacilli</taxon>
        <taxon>Bacillales</taxon>
        <taxon>Sporolactobacillaceae</taxon>
        <taxon>Sporolactobacillus</taxon>
    </lineage>
</organism>
<keyword evidence="1 4" id="KW-0489">Methyltransferase</keyword>
<comment type="similarity">
    <text evidence="4">Belongs to the class I-like SAM-binding methyltransferase superfamily. RNA M5U methyltransferase family.</text>
</comment>
<dbReference type="PANTHER" id="PTHR11061:SF30">
    <property type="entry name" value="TRNA (URACIL(54)-C(5))-METHYLTRANSFERASE"/>
    <property type="match status" value="1"/>
</dbReference>
<feature type="binding site" evidence="4">
    <location>
        <position position="23"/>
    </location>
    <ligand>
        <name>S-adenosyl-L-methionine</name>
        <dbReference type="ChEBI" id="CHEBI:59789"/>
    </ligand>
</feature>
<feature type="active site" evidence="5">
    <location>
        <position position="98"/>
    </location>
</feature>
<dbReference type="Pfam" id="PF05958">
    <property type="entry name" value="tRNA_U5-meth_tr"/>
    <property type="match status" value="1"/>
</dbReference>
<feature type="binding site" evidence="4">
    <location>
        <position position="71"/>
    </location>
    <ligand>
        <name>S-adenosyl-L-methionine</name>
        <dbReference type="ChEBI" id="CHEBI:59789"/>
    </ligand>
</feature>
<feature type="active site" description="Nucleophile" evidence="4">
    <location>
        <position position="98"/>
    </location>
</feature>
<comment type="caution">
    <text evidence="4">Lacks conserved residue(s) required for the propagation of feature annotation.</text>
</comment>
<evidence type="ECO:0000256" key="5">
    <source>
        <dbReference type="PROSITE-ProRule" id="PRU10015"/>
    </source>
</evidence>
<name>A0A0U1QQR9_9BACL</name>
<dbReference type="GO" id="GO:0070041">
    <property type="term" value="F:rRNA (uridine-C5-)-methyltransferase activity"/>
    <property type="evidence" value="ECO:0007669"/>
    <property type="project" value="TreeGrafter"/>
</dbReference>
<dbReference type="InterPro" id="IPR010280">
    <property type="entry name" value="U5_MeTrfase_fam"/>
</dbReference>
<protein>
    <recommendedName>
        <fullName evidence="8">RNA methyltransferase</fullName>
    </recommendedName>
</protein>
<dbReference type="FunFam" id="3.40.50.150:FF:000009">
    <property type="entry name" value="23S rRNA (Uracil(1939)-C(5))-methyltransferase RlmD"/>
    <property type="match status" value="1"/>
</dbReference>
<dbReference type="STRING" id="1069536.SINU_05455"/>
<evidence type="ECO:0000256" key="1">
    <source>
        <dbReference type="ARBA" id="ARBA00022603"/>
    </source>
</evidence>
<evidence type="ECO:0000256" key="3">
    <source>
        <dbReference type="ARBA" id="ARBA00022691"/>
    </source>
</evidence>
<dbReference type="EMBL" id="AFVQ02000066">
    <property type="protein sequence ID" value="KLI02966.1"/>
    <property type="molecule type" value="Genomic_DNA"/>
</dbReference>
<keyword evidence="2 4" id="KW-0808">Transferase</keyword>
<dbReference type="Gene3D" id="3.40.50.150">
    <property type="entry name" value="Vaccinia Virus protein VP39"/>
    <property type="match status" value="1"/>
</dbReference>
<dbReference type="PROSITE" id="PS51687">
    <property type="entry name" value="SAM_MT_RNA_M5U"/>
    <property type="match status" value="1"/>
</dbReference>
<dbReference type="AlphaFoldDB" id="A0A0U1QQR9"/>
<dbReference type="PANTHER" id="PTHR11061">
    <property type="entry name" value="RNA M5U METHYLTRANSFERASE"/>
    <property type="match status" value="1"/>
</dbReference>
<dbReference type="Proteomes" id="UP000035553">
    <property type="component" value="Unassembled WGS sequence"/>
</dbReference>
<evidence type="ECO:0000313" key="6">
    <source>
        <dbReference type="EMBL" id="KLI02966.1"/>
    </source>
</evidence>
<evidence type="ECO:0000256" key="4">
    <source>
        <dbReference type="PROSITE-ProRule" id="PRU01024"/>
    </source>
</evidence>
<dbReference type="NCBIfam" id="TIGR00479">
    <property type="entry name" value="rumA"/>
    <property type="match status" value="1"/>
</dbReference>
<accession>A0A0U1QQR9</accession>
<dbReference type="PROSITE" id="PS01230">
    <property type="entry name" value="TRMA_1"/>
    <property type="match status" value="1"/>
</dbReference>
<dbReference type="GO" id="GO:0070475">
    <property type="term" value="P:rRNA base methylation"/>
    <property type="evidence" value="ECO:0007669"/>
    <property type="project" value="TreeGrafter"/>
</dbReference>
<evidence type="ECO:0000256" key="2">
    <source>
        <dbReference type="ARBA" id="ARBA00022679"/>
    </source>
</evidence>
<comment type="caution">
    <text evidence="6">The sequence shown here is derived from an EMBL/GenBank/DDBJ whole genome shotgun (WGS) entry which is preliminary data.</text>
</comment>
<keyword evidence="7" id="KW-1185">Reference proteome</keyword>
<gene>
    <name evidence="6" type="ORF">SINU_05455</name>
</gene>
<dbReference type="CDD" id="cd02440">
    <property type="entry name" value="AdoMet_MTases"/>
    <property type="match status" value="1"/>
</dbReference>
<sequence length="144" mass="15869">MTGTEMTISLCLAQKAGHVYGVEIVPEAIEDAKKNAELNQITNATFKAGQAEKVIPEWYDQGIKADVIVVDPPRKGCDEALLQTMIDMKPKRIVYVSCNPATLARDLKVLEAGGFKTVEVQPVDMFPQKMHVETVALLQRNLSN</sequence>
<evidence type="ECO:0008006" key="8">
    <source>
        <dbReference type="Google" id="ProtNLM"/>
    </source>
</evidence>